<accession>A0A6G1D9U9</accession>
<organism evidence="1 2">
    <name type="scientific">Oryza meyeriana var. granulata</name>
    <dbReference type="NCBI Taxonomy" id="110450"/>
    <lineage>
        <taxon>Eukaryota</taxon>
        <taxon>Viridiplantae</taxon>
        <taxon>Streptophyta</taxon>
        <taxon>Embryophyta</taxon>
        <taxon>Tracheophyta</taxon>
        <taxon>Spermatophyta</taxon>
        <taxon>Magnoliopsida</taxon>
        <taxon>Liliopsida</taxon>
        <taxon>Poales</taxon>
        <taxon>Poaceae</taxon>
        <taxon>BOP clade</taxon>
        <taxon>Oryzoideae</taxon>
        <taxon>Oryzeae</taxon>
        <taxon>Oryzinae</taxon>
        <taxon>Oryza</taxon>
        <taxon>Oryza meyeriana</taxon>
    </lineage>
</organism>
<proteinExistence type="predicted"/>
<dbReference type="AlphaFoldDB" id="A0A6G1D9U9"/>
<gene>
    <name evidence="1" type="ORF">E2562_031335</name>
</gene>
<comment type="caution">
    <text evidence="1">The sequence shown here is derived from an EMBL/GenBank/DDBJ whole genome shotgun (WGS) entry which is preliminary data.</text>
</comment>
<feature type="non-terminal residue" evidence="1">
    <location>
        <position position="1"/>
    </location>
</feature>
<dbReference type="OrthoDB" id="692170at2759"/>
<evidence type="ECO:0000313" key="1">
    <source>
        <dbReference type="EMBL" id="KAF0909072.1"/>
    </source>
</evidence>
<reference evidence="1 2" key="1">
    <citation type="submission" date="2019-11" db="EMBL/GenBank/DDBJ databases">
        <title>Whole genome sequence of Oryza granulata.</title>
        <authorList>
            <person name="Li W."/>
        </authorList>
    </citation>
    <scope>NUCLEOTIDE SEQUENCE [LARGE SCALE GENOMIC DNA]</scope>
    <source>
        <strain evidence="2">cv. Menghai</strain>
        <tissue evidence="1">Leaf</tissue>
    </source>
</reference>
<keyword evidence="2" id="KW-1185">Reference proteome</keyword>
<evidence type="ECO:0008006" key="3">
    <source>
        <dbReference type="Google" id="ProtNLM"/>
    </source>
</evidence>
<sequence length="101" mass="11409">DGEVRCPSSCICYKPQDWETMDISLNFLWKVKINNLSGAECEMLFVERLLTWVPVLKTITPTFDPSVTVSEEVEAYDLFILLQAPMSLFNTAVGGLSQFKV</sequence>
<name>A0A6G1D9U9_9ORYZ</name>
<dbReference type="EMBL" id="SPHZ02000007">
    <property type="protein sequence ID" value="KAF0909072.1"/>
    <property type="molecule type" value="Genomic_DNA"/>
</dbReference>
<evidence type="ECO:0000313" key="2">
    <source>
        <dbReference type="Proteomes" id="UP000479710"/>
    </source>
</evidence>
<dbReference type="Proteomes" id="UP000479710">
    <property type="component" value="Unassembled WGS sequence"/>
</dbReference>
<protein>
    <recommendedName>
        <fullName evidence="3">FBD domain-containing protein</fullName>
    </recommendedName>
</protein>